<evidence type="ECO:0000256" key="1">
    <source>
        <dbReference type="ARBA" id="ARBA00004413"/>
    </source>
</evidence>
<evidence type="ECO:0000256" key="10">
    <source>
        <dbReference type="ARBA" id="ARBA00023136"/>
    </source>
</evidence>
<dbReference type="Pfam" id="PF00448">
    <property type="entry name" value="SRP54"/>
    <property type="match status" value="1"/>
</dbReference>
<comment type="similarity">
    <text evidence="2">Belongs to the GTP-binding SRP family.</text>
</comment>
<dbReference type="GO" id="GO:0006614">
    <property type="term" value="P:SRP-dependent cotranslational protein targeting to membrane"/>
    <property type="evidence" value="ECO:0007669"/>
    <property type="project" value="UniProtKB-UniRule"/>
</dbReference>
<dbReference type="SUPFAM" id="SSF52540">
    <property type="entry name" value="P-loop containing nucleoside triphosphate hydrolases"/>
    <property type="match status" value="1"/>
</dbReference>
<proteinExistence type="inferred from homology"/>
<dbReference type="OrthoDB" id="9778554at2"/>
<evidence type="ECO:0000256" key="3">
    <source>
        <dbReference type="ARBA" id="ARBA00014919"/>
    </source>
</evidence>
<protein>
    <recommendedName>
        <fullName evidence="3 13">Flagellar biosynthesis protein FlhF</fullName>
    </recommendedName>
</protein>
<dbReference type="SMART" id="SM00382">
    <property type="entry name" value="AAA"/>
    <property type="match status" value="1"/>
</dbReference>
<evidence type="ECO:0000256" key="5">
    <source>
        <dbReference type="ARBA" id="ARBA00022475"/>
    </source>
</evidence>
<dbReference type="InterPro" id="IPR020006">
    <property type="entry name" value="FlhF"/>
</dbReference>
<dbReference type="Proteomes" id="UP000005953">
    <property type="component" value="Unassembled WGS sequence"/>
</dbReference>
<comment type="caution">
    <text evidence="17">The sequence shown here is derived from an EMBL/GenBank/DDBJ whole genome shotgun (WGS) entry which is preliminary data.</text>
</comment>
<evidence type="ECO:0000256" key="11">
    <source>
        <dbReference type="ARBA" id="ARBA00023225"/>
    </source>
</evidence>
<dbReference type="FunFam" id="3.40.50.300:FF:000695">
    <property type="entry name" value="Flagellar biosynthesis regulator FlhF"/>
    <property type="match status" value="1"/>
</dbReference>
<keyword evidence="17" id="KW-0282">Flagellum</keyword>
<keyword evidence="9" id="KW-0342">GTP-binding</keyword>
<feature type="compositionally biased region" description="Basic and acidic residues" evidence="14">
    <location>
        <begin position="124"/>
        <end position="145"/>
    </location>
</feature>
<keyword evidence="7" id="KW-1005">Bacterial flagellum biogenesis</keyword>
<dbReference type="SMART" id="SM00962">
    <property type="entry name" value="SRP54"/>
    <property type="match status" value="1"/>
</dbReference>
<dbReference type="EMBL" id="AAOE01000010">
    <property type="protein sequence ID" value="EAR09403.1"/>
    <property type="molecule type" value="Genomic_DNA"/>
</dbReference>
<keyword evidence="6" id="KW-0547">Nucleotide-binding</keyword>
<evidence type="ECO:0000256" key="14">
    <source>
        <dbReference type="SAM" id="MobiDB-lite"/>
    </source>
</evidence>
<gene>
    <name evidence="17" type="ORF">MED297_02247</name>
</gene>
<evidence type="ECO:0000259" key="15">
    <source>
        <dbReference type="SMART" id="SM00382"/>
    </source>
</evidence>
<evidence type="ECO:0000256" key="4">
    <source>
        <dbReference type="ARBA" id="ARBA00022448"/>
    </source>
</evidence>
<comment type="subcellular location">
    <subcellularLocation>
        <location evidence="1">Cell membrane</location>
        <topology evidence="1">Peripheral membrane protein</topology>
        <orientation evidence="1">Cytoplasmic side</orientation>
    </subcellularLocation>
</comment>
<evidence type="ECO:0000256" key="6">
    <source>
        <dbReference type="ARBA" id="ARBA00022741"/>
    </source>
</evidence>
<evidence type="ECO:0000313" key="18">
    <source>
        <dbReference type="Proteomes" id="UP000005953"/>
    </source>
</evidence>
<dbReference type="GO" id="GO:0005525">
    <property type="term" value="F:GTP binding"/>
    <property type="evidence" value="ECO:0007669"/>
    <property type="project" value="UniProtKB-UniRule"/>
</dbReference>
<dbReference type="GO" id="GO:0015031">
    <property type="term" value="P:protein transport"/>
    <property type="evidence" value="ECO:0007669"/>
    <property type="project" value="UniProtKB-KW"/>
</dbReference>
<dbReference type="PANTHER" id="PTHR43134">
    <property type="entry name" value="SIGNAL RECOGNITION PARTICLE RECEPTOR SUBUNIT ALPHA"/>
    <property type="match status" value="1"/>
</dbReference>
<evidence type="ECO:0000256" key="7">
    <source>
        <dbReference type="ARBA" id="ARBA00022795"/>
    </source>
</evidence>
<evidence type="ECO:0000313" key="17">
    <source>
        <dbReference type="EMBL" id="EAR09403.1"/>
    </source>
</evidence>
<reference evidence="17 18" key="1">
    <citation type="submission" date="2006-02" db="EMBL/GenBank/DDBJ databases">
        <authorList>
            <person name="Pinhassi J."/>
            <person name="Pedros-Alio C."/>
            <person name="Ferriera S."/>
            <person name="Johnson J."/>
            <person name="Kravitz S."/>
            <person name="Halpern A."/>
            <person name="Remington K."/>
            <person name="Beeson K."/>
            <person name="Tran B."/>
            <person name="Rogers Y.-H."/>
            <person name="Friedman R."/>
            <person name="Venter J.C."/>
        </authorList>
    </citation>
    <scope>NUCLEOTIDE SEQUENCE [LARGE SCALE GENOMIC DNA]</scope>
    <source>
        <strain evidence="17 18">MED297</strain>
    </source>
</reference>
<dbReference type="Gene3D" id="1.20.120.1380">
    <property type="entry name" value="Flagellar FlhF biosynthesis protein, N domain"/>
    <property type="match status" value="1"/>
</dbReference>
<keyword evidence="11" id="KW-1006">Bacterial flagellum protein export</keyword>
<dbReference type="NCBIfam" id="TIGR03499">
    <property type="entry name" value="FlhF"/>
    <property type="match status" value="1"/>
</dbReference>
<evidence type="ECO:0000256" key="12">
    <source>
        <dbReference type="ARBA" id="ARBA00025337"/>
    </source>
</evidence>
<evidence type="ECO:0000256" key="9">
    <source>
        <dbReference type="ARBA" id="ARBA00023134"/>
    </source>
</evidence>
<feature type="region of interest" description="Disordered" evidence="14">
    <location>
        <begin position="95"/>
        <end position="145"/>
    </location>
</feature>
<dbReference type="RefSeq" id="WP_008047017.1">
    <property type="nucleotide sequence ID" value="NZ_CH724153.1"/>
</dbReference>
<dbReference type="PANTHER" id="PTHR43134:SF3">
    <property type="entry name" value="FLAGELLAR BIOSYNTHESIS PROTEIN FLHF"/>
    <property type="match status" value="1"/>
</dbReference>
<accession>A4BEH6</accession>
<keyword evidence="17" id="KW-0969">Cilium</keyword>
<keyword evidence="8" id="KW-0653">Protein transport</keyword>
<keyword evidence="4" id="KW-0813">Transport</keyword>
<dbReference type="Gene3D" id="3.40.50.300">
    <property type="entry name" value="P-loop containing nucleotide triphosphate hydrolases"/>
    <property type="match status" value="1"/>
</dbReference>
<dbReference type="HOGENOM" id="CLU_009301_11_5_6"/>
<organism evidence="17 18">
    <name type="scientific">Reinekea blandensis MED297</name>
    <dbReference type="NCBI Taxonomy" id="314283"/>
    <lineage>
        <taxon>Bacteria</taxon>
        <taxon>Pseudomonadati</taxon>
        <taxon>Pseudomonadota</taxon>
        <taxon>Gammaproteobacteria</taxon>
        <taxon>Oceanospirillales</taxon>
        <taxon>Saccharospirillaceae</taxon>
        <taxon>Reinekea</taxon>
    </lineage>
</organism>
<dbReference type="GO" id="GO:0005886">
    <property type="term" value="C:plasma membrane"/>
    <property type="evidence" value="ECO:0007669"/>
    <property type="project" value="UniProtKB-SubCell"/>
</dbReference>
<keyword evidence="10" id="KW-0472">Membrane</keyword>
<evidence type="ECO:0000256" key="13">
    <source>
        <dbReference type="NCBIfam" id="TIGR03499"/>
    </source>
</evidence>
<feature type="domain" description="SRP54-type proteins GTP-binding" evidence="16">
    <location>
        <begin position="235"/>
        <end position="426"/>
    </location>
</feature>
<keyword evidence="17" id="KW-0966">Cell projection</keyword>
<dbReference type="AlphaFoldDB" id="A4BEH6"/>
<dbReference type="InterPro" id="IPR000897">
    <property type="entry name" value="SRP54_GTPase_dom"/>
</dbReference>
<dbReference type="GO" id="GO:0003924">
    <property type="term" value="F:GTPase activity"/>
    <property type="evidence" value="ECO:0007669"/>
    <property type="project" value="UniProtKB-UniRule"/>
</dbReference>
<evidence type="ECO:0000259" key="16">
    <source>
        <dbReference type="SMART" id="SM00962"/>
    </source>
</evidence>
<evidence type="ECO:0000256" key="2">
    <source>
        <dbReference type="ARBA" id="ARBA00008531"/>
    </source>
</evidence>
<dbReference type="InterPro" id="IPR003593">
    <property type="entry name" value="AAA+_ATPase"/>
</dbReference>
<name>A4BEH6_9GAMM</name>
<sequence>MKVKRFTVANMQVGLKTISETLGPEAVILSNRRLSDGLEIVAGVEEADYARYVDSLPPQEAPASDIIKADPESTQPLDQETMQQLFSVMSDKNKRAFGQTPSQTAAESRSKPAQNQSPAPAKATRVESLPDRHDEKPNDSDRRSFELLRQEIDGLKVLLKEQTEQLKEPTPSVNMSVQYERLEARLQALGFSGAFIRKLLTHYDREESLDTNWRQLMGRIATALPAPLYEPMSQGGVFALTGPTGAGKTTTIAKLAAHAVKKQGAESVAVVSMDWFQVGGQEILKSVTDILGVDFYPLTEQDSLQKTLQRLSSKSLVLIDTSGSADALKHWNQQTSNGALANRIQSLLVLPATMTPSAVSQFISQLRGPRFHGVVLSKVDESASFGGALEPVLRNRWPLWYITTGQNIPQDIEVADGRQLTRRLVKGLTQESTRLADVG</sequence>
<keyword evidence="18" id="KW-1185">Reference proteome</keyword>
<keyword evidence="5" id="KW-1003">Cell membrane</keyword>
<dbReference type="GO" id="GO:0005047">
    <property type="term" value="F:signal recognition particle binding"/>
    <property type="evidence" value="ECO:0007669"/>
    <property type="project" value="TreeGrafter"/>
</dbReference>
<feature type="compositionally biased region" description="Polar residues" evidence="14">
    <location>
        <begin position="99"/>
        <end position="118"/>
    </location>
</feature>
<dbReference type="InterPro" id="IPR027417">
    <property type="entry name" value="P-loop_NTPase"/>
</dbReference>
<dbReference type="GO" id="GO:0044781">
    <property type="term" value="P:bacterial-type flagellum organization"/>
    <property type="evidence" value="ECO:0007669"/>
    <property type="project" value="UniProtKB-UniRule"/>
</dbReference>
<comment type="function">
    <text evidence="12">Necessary for flagellar biosynthesis. May be involved in translocation of the flagellum.</text>
</comment>
<dbReference type="STRING" id="314283.MED297_02247"/>
<evidence type="ECO:0000256" key="8">
    <source>
        <dbReference type="ARBA" id="ARBA00022927"/>
    </source>
</evidence>
<feature type="domain" description="AAA+ ATPase" evidence="15">
    <location>
        <begin position="234"/>
        <end position="425"/>
    </location>
</feature>